<dbReference type="STRING" id="158607.A0A2P5HG31"/>
<dbReference type="SUPFAM" id="SSF51735">
    <property type="entry name" value="NAD(P)-binding Rossmann-fold domains"/>
    <property type="match status" value="1"/>
</dbReference>
<dbReference type="InterPro" id="IPR036291">
    <property type="entry name" value="NAD(P)-bd_dom_sf"/>
</dbReference>
<evidence type="ECO:0000313" key="5">
    <source>
        <dbReference type="Proteomes" id="UP000094444"/>
    </source>
</evidence>
<evidence type="ECO:0000256" key="2">
    <source>
        <dbReference type="ARBA" id="ARBA00022857"/>
    </source>
</evidence>
<evidence type="ECO:0000256" key="1">
    <source>
        <dbReference type="ARBA" id="ARBA00006484"/>
    </source>
</evidence>
<dbReference type="EMBL" id="MAVT02002547">
    <property type="protein sequence ID" value="POS69206.1"/>
    <property type="molecule type" value="Genomic_DNA"/>
</dbReference>
<dbReference type="CDD" id="cd05233">
    <property type="entry name" value="SDR_c"/>
    <property type="match status" value="1"/>
</dbReference>
<accession>A0A2P5HG31</accession>
<dbReference type="InterPro" id="IPR002347">
    <property type="entry name" value="SDR_fam"/>
</dbReference>
<sequence>MAGKFKDQVILVTGAASGIGRATTIRLAALGASLALADVNTTGLSTLASELPDAPILTQKVDVSSEADVKSLIAAILAKFGKLDHVFNCAGINPTNIPFAETTLEYWDMLCSTNLKGVFLITRESLPHLKRGSSIVTVSSLSGTRGTPLQSVYRIVPMFSYRFLQTALAPAPQHHTTKHGVIGMMKSLAHEVGPQGIRANCVAPGYINTPTNSGIVRGGEVVEQLAKACSLERWGTPEDVADVVVFLLSDESRYVSGSVYEVDGAVRQ</sequence>
<dbReference type="GO" id="GO:0016491">
    <property type="term" value="F:oxidoreductase activity"/>
    <property type="evidence" value="ECO:0007669"/>
    <property type="project" value="UniProtKB-KW"/>
</dbReference>
<dbReference type="Gene3D" id="3.40.50.720">
    <property type="entry name" value="NAD(P)-binding Rossmann-like Domain"/>
    <property type="match status" value="1"/>
</dbReference>
<dbReference type="Proteomes" id="UP000094444">
    <property type="component" value="Unassembled WGS sequence"/>
</dbReference>
<keyword evidence="5" id="KW-1185">Reference proteome</keyword>
<name>A0A2P5HG31_DIAHE</name>
<protein>
    <submittedName>
        <fullName evidence="4">3-oxoacyl-(Acyl-carrier-protein) reductase</fullName>
    </submittedName>
</protein>
<dbReference type="PANTHER" id="PTHR24321:SF8">
    <property type="entry name" value="ESTRADIOL 17-BETA-DEHYDROGENASE 8-RELATED"/>
    <property type="match status" value="1"/>
</dbReference>
<comment type="similarity">
    <text evidence="1">Belongs to the short-chain dehydrogenases/reductases (SDR) family.</text>
</comment>
<keyword evidence="2" id="KW-0521">NADP</keyword>
<dbReference type="PRINTS" id="PR00081">
    <property type="entry name" value="GDHRDH"/>
</dbReference>
<evidence type="ECO:0000256" key="3">
    <source>
        <dbReference type="ARBA" id="ARBA00023002"/>
    </source>
</evidence>
<dbReference type="AlphaFoldDB" id="A0A2P5HG31"/>
<comment type="caution">
    <text evidence="4">The sequence shown here is derived from an EMBL/GenBank/DDBJ whole genome shotgun (WGS) entry which is preliminary data.</text>
</comment>
<reference evidence="4" key="1">
    <citation type="submission" date="2017-09" db="EMBL/GenBank/DDBJ databases">
        <title>Polyketide synthases of a Diaporthe helianthi virulent isolate.</title>
        <authorList>
            <person name="Baroncelli R."/>
        </authorList>
    </citation>
    <scope>NUCLEOTIDE SEQUENCE [LARGE SCALE GENOMIC DNA]</scope>
    <source>
        <strain evidence="4">7/96</strain>
    </source>
</reference>
<dbReference type="FunFam" id="3.40.50.720:FF:000084">
    <property type="entry name" value="Short-chain dehydrogenase reductase"/>
    <property type="match status" value="1"/>
</dbReference>
<dbReference type="Pfam" id="PF13561">
    <property type="entry name" value="adh_short_C2"/>
    <property type="match status" value="1"/>
</dbReference>
<evidence type="ECO:0000313" key="4">
    <source>
        <dbReference type="EMBL" id="POS69206.1"/>
    </source>
</evidence>
<organism evidence="4 5">
    <name type="scientific">Diaporthe helianthi</name>
    <dbReference type="NCBI Taxonomy" id="158607"/>
    <lineage>
        <taxon>Eukaryota</taxon>
        <taxon>Fungi</taxon>
        <taxon>Dikarya</taxon>
        <taxon>Ascomycota</taxon>
        <taxon>Pezizomycotina</taxon>
        <taxon>Sordariomycetes</taxon>
        <taxon>Sordariomycetidae</taxon>
        <taxon>Diaporthales</taxon>
        <taxon>Diaporthaceae</taxon>
        <taxon>Diaporthe</taxon>
    </lineage>
</organism>
<dbReference type="InParanoid" id="A0A2P5HG31"/>
<proteinExistence type="inferred from homology"/>
<keyword evidence="3" id="KW-0560">Oxidoreductase</keyword>
<gene>
    <name evidence="4" type="ORF">DHEL01_v212399</name>
</gene>
<dbReference type="OrthoDB" id="47007at2759"/>
<dbReference type="PANTHER" id="PTHR24321">
    <property type="entry name" value="DEHYDROGENASES, SHORT CHAIN"/>
    <property type="match status" value="1"/>
</dbReference>